<name>A0A7H1NPE5_9PROT</name>
<keyword evidence="3 6" id="KW-0812">Transmembrane</keyword>
<dbReference type="InterPro" id="IPR002293">
    <property type="entry name" value="AA/rel_permease1"/>
</dbReference>
<dbReference type="Proteomes" id="UP000516349">
    <property type="component" value="Chromosome"/>
</dbReference>
<comment type="subcellular location">
    <subcellularLocation>
        <location evidence="1">Cell membrane</location>
        <topology evidence="1">Multi-pass membrane protein</topology>
    </subcellularLocation>
</comment>
<dbReference type="KEGG" id="ebla:JGUZn3_04050"/>
<feature type="transmembrane region" description="Helical" evidence="6">
    <location>
        <begin position="51"/>
        <end position="71"/>
    </location>
</feature>
<dbReference type="EMBL" id="CP060244">
    <property type="protein sequence ID" value="QNT77655.1"/>
    <property type="molecule type" value="Genomic_DNA"/>
</dbReference>
<evidence type="ECO:0000313" key="7">
    <source>
        <dbReference type="EMBL" id="QNT77655.1"/>
    </source>
</evidence>
<feature type="transmembrane region" description="Helical" evidence="6">
    <location>
        <begin position="199"/>
        <end position="216"/>
    </location>
</feature>
<evidence type="ECO:0000256" key="4">
    <source>
        <dbReference type="ARBA" id="ARBA00022989"/>
    </source>
</evidence>
<dbReference type="GO" id="GO:0022857">
    <property type="term" value="F:transmembrane transporter activity"/>
    <property type="evidence" value="ECO:0007669"/>
    <property type="project" value="InterPro"/>
</dbReference>
<keyword evidence="5 6" id="KW-0472">Membrane</keyword>
<dbReference type="Gene3D" id="1.20.1740.10">
    <property type="entry name" value="Amino acid/polyamine transporter I"/>
    <property type="match status" value="1"/>
</dbReference>
<evidence type="ECO:0000256" key="1">
    <source>
        <dbReference type="ARBA" id="ARBA00004651"/>
    </source>
</evidence>
<sequence length="428" mass="46384">MTVPSPLPHAERLHKSLTLFSGTLFFLNIVIGAGLLVLPGLIYHQLGQSSVAAWLICSASVFPLLLVFILLGKDFPSAGGITTYASRAFGPIGLRIAAYLFLGAVLIGMPGTALTGGFYLSLILPTHPHLYAFGLVLIMSLTHLFSGKTITKTLEFIGALLLFILIGLMVLGYISLFLYPPPSPQDISPISHEPVTLLGLLHPYMTIFFAFTGWEVGSTSAEEFKNPARDFPKAMVFSYIIAIFLYSSIAILVSLSHLRQNFNTPFYEILYPILGSYGHIVLSCTATLLIIANLFGGIWAISRLVYSLGKDKIIPSVFGRLSHTIPTHALVFTWAATSTVLVLDGFFNIGLGKIFALAGQNLLLLYALASAALFKLTTQLWQKFLACGVVGMVAILIILSGKSLYFPAILTMAAVGTSLWHFYANSKL</sequence>
<reference evidence="7 8" key="1">
    <citation type="submission" date="2020-08" db="EMBL/GenBank/DDBJ databases">
        <title>Complete genome sequence of Entomobacter blattae G55GP.</title>
        <authorList>
            <person name="Poehlein A."/>
            <person name="Guzman J."/>
            <person name="Daniel R."/>
            <person name="Vilcinskas A."/>
        </authorList>
    </citation>
    <scope>NUCLEOTIDE SEQUENCE [LARGE SCALE GENOMIC DNA]</scope>
    <source>
        <strain evidence="7 8">G55GP</strain>
    </source>
</reference>
<protein>
    <submittedName>
        <fullName evidence="7">Amino acid permease</fullName>
    </submittedName>
</protein>
<dbReference type="RefSeq" id="WP_203414091.1">
    <property type="nucleotide sequence ID" value="NZ_CP060244.1"/>
</dbReference>
<organism evidence="7 8">
    <name type="scientific">Entomobacter blattae</name>
    <dbReference type="NCBI Taxonomy" id="2762277"/>
    <lineage>
        <taxon>Bacteria</taxon>
        <taxon>Pseudomonadati</taxon>
        <taxon>Pseudomonadota</taxon>
        <taxon>Alphaproteobacteria</taxon>
        <taxon>Acetobacterales</taxon>
        <taxon>Acetobacteraceae</taxon>
        <taxon>Entomobacter</taxon>
    </lineage>
</organism>
<keyword evidence="4 6" id="KW-1133">Transmembrane helix</keyword>
<feature type="transmembrane region" description="Helical" evidence="6">
    <location>
        <begin position="17"/>
        <end position="39"/>
    </location>
</feature>
<evidence type="ECO:0000313" key="8">
    <source>
        <dbReference type="Proteomes" id="UP000516349"/>
    </source>
</evidence>
<evidence type="ECO:0000256" key="5">
    <source>
        <dbReference type="ARBA" id="ARBA00023136"/>
    </source>
</evidence>
<dbReference type="PIRSF" id="PIRSF006060">
    <property type="entry name" value="AA_transporter"/>
    <property type="match status" value="1"/>
</dbReference>
<evidence type="ECO:0000256" key="3">
    <source>
        <dbReference type="ARBA" id="ARBA00022692"/>
    </source>
</evidence>
<feature type="transmembrane region" description="Helical" evidence="6">
    <location>
        <begin position="92"/>
        <end position="109"/>
    </location>
</feature>
<dbReference type="PANTHER" id="PTHR42770:SF13">
    <property type="entry name" value="L-METHIONINE_BRANCHED-CHAIN AMINO ACID EXPORTER YJEH"/>
    <property type="match status" value="1"/>
</dbReference>
<dbReference type="AlphaFoldDB" id="A0A7H1NPE5"/>
<feature type="transmembrane region" description="Helical" evidence="6">
    <location>
        <begin position="405"/>
        <end position="423"/>
    </location>
</feature>
<dbReference type="Pfam" id="PF13520">
    <property type="entry name" value="AA_permease_2"/>
    <property type="match status" value="1"/>
</dbReference>
<dbReference type="PANTHER" id="PTHR42770">
    <property type="entry name" value="AMINO ACID TRANSPORTER-RELATED"/>
    <property type="match status" value="1"/>
</dbReference>
<keyword evidence="8" id="KW-1185">Reference proteome</keyword>
<accession>A0A7H1NPE5</accession>
<feature type="transmembrane region" description="Helical" evidence="6">
    <location>
        <begin position="277"/>
        <end position="306"/>
    </location>
</feature>
<dbReference type="GO" id="GO:0005886">
    <property type="term" value="C:plasma membrane"/>
    <property type="evidence" value="ECO:0007669"/>
    <property type="project" value="UniProtKB-SubCell"/>
</dbReference>
<feature type="transmembrane region" description="Helical" evidence="6">
    <location>
        <begin position="354"/>
        <end position="374"/>
    </location>
</feature>
<feature type="transmembrane region" description="Helical" evidence="6">
    <location>
        <begin position="129"/>
        <end position="145"/>
    </location>
</feature>
<keyword evidence="2" id="KW-1003">Cell membrane</keyword>
<gene>
    <name evidence="7" type="ORF">JGUZn3_04050</name>
</gene>
<evidence type="ECO:0000256" key="2">
    <source>
        <dbReference type="ARBA" id="ARBA00022475"/>
    </source>
</evidence>
<evidence type="ECO:0000256" key="6">
    <source>
        <dbReference type="SAM" id="Phobius"/>
    </source>
</evidence>
<dbReference type="InterPro" id="IPR050367">
    <property type="entry name" value="APC_superfamily"/>
</dbReference>
<feature type="transmembrane region" description="Helical" evidence="6">
    <location>
        <begin position="157"/>
        <end position="179"/>
    </location>
</feature>
<feature type="transmembrane region" description="Helical" evidence="6">
    <location>
        <begin position="381"/>
        <end position="399"/>
    </location>
</feature>
<feature type="transmembrane region" description="Helical" evidence="6">
    <location>
        <begin position="236"/>
        <end position="257"/>
    </location>
</feature>
<proteinExistence type="predicted"/>
<feature type="transmembrane region" description="Helical" evidence="6">
    <location>
        <begin position="327"/>
        <end position="348"/>
    </location>
</feature>